<reference evidence="7 8" key="1">
    <citation type="submission" date="2016-02" db="EMBL/GenBank/DDBJ databases">
        <title>Anaerosporomusa subterraneum gen. nov., sp. nov., a spore-forming obligate anaerobe isolated from saprolite.</title>
        <authorList>
            <person name="Choi J.K."/>
            <person name="Shah M."/>
            <person name="Yee N."/>
        </authorList>
    </citation>
    <scope>NUCLEOTIDE SEQUENCE [LARGE SCALE GENOMIC DNA]</scope>
    <source>
        <strain evidence="7 8">RU4</strain>
    </source>
</reference>
<feature type="transmembrane region" description="Helical" evidence="6">
    <location>
        <begin position="296"/>
        <end position="314"/>
    </location>
</feature>
<dbReference type="STRING" id="1794912.AXX12_01370"/>
<dbReference type="RefSeq" id="WP_066237055.1">
    <property type="nucleotide sequence ID" value="NZ_LSGP01000001.1"/>
</dbReference>
<feature type="transmembrane region" description="Helical" evidence="6">
    <location>
        <begin position="45"/>
        <end position="64"/>
    </location>
</feature>
<dbReference type="OrthoDB" id="5499919at2"/>
<keyword evidence="3 6" id="KW-0812">Transmembrane</keyword>
<dbReference type="AlphaFoldDB" id="A0A154BWA0"/>
<sequence>MTNLWQKTTDKYGFPKVCITLFLLLLVALAVMLKQDIAAMFTDSLVRIAMNGILVLAMVPSIVSGTGINFGLSLGIITGLLAGCISIELDLRGMTAFVWAMLMSLPMSIVVGYLYGWLLNKVKGDEMTVGTYVGFSIVSLMSIGWMAIPFTSPEMVWAIGGSGLRSTIALSGRFAKVLDSWMAIPFFGSKIPTGALLFFALFCFFIWLFLRSKTGMAMMAAGDNAKFATASGINVNRQRMIGTILSTSLGGIGILVYAQSFGFLQLYQAPLMMPFAATAAILIGGATAKKATISHVISGAILFQALLTISLPVINDLLPVGNLSEVIRIIVSNGVILYALTKVGGGH</sequence>
<feature type="transmembrane region" description="Helical" evidence="6">
    <location>
        <begin position="129"/>
        <end position="148"/>
    </location>
</feature>
<evidence type="ECO:0000256" key="3">
    <source>
        <dbReference type="ARBA" id="ARBA00022692"/>
    </source>
</evidence>
<dbReference type="GO" id="GO:0005886">
    <property type="term" value="C:plasma membrane"/>
    <property type="evidence" value="ECO:0007669"/>
    <property type="project" value="UniProtKB-SubCell"/>
</dbReference>
<feature type="transmembrane region" description="Helical" evidence="6">
    <location>
        <begin position="240"/>
        <end position="258"/>
    </location>
</feature>
<feature type="transmembrane region" description="Helical" evidence="6">
    <location>
        <begin position="70"/>
        <end position="89"/>
    </location>
</feature>
<evidence type="ECO:0000313" key="8">
    <source>
        <dbReference type="Proteomes" id="UP000076268"/>
    </source>
</evidence>
<evidence type="ECO:0000256" key="2">
    <source>
        <dbReference type="ARBA" id="ARBA00022475"/>
    </source>
</evidence>
<keyword evidence="5 6" id="KW-0472">Membrane</keyword>
<gene>
    <name evidence="7" type="ORF">AXX12_01370</name>
</gene>
<dbReference type="Proteomes" id="UP000076268">
    <property type="component" value="Unassembled WGS sequence"/>
</dbReference>
<comment type="subcellular location">
    <subcellularLocation>
        <location evidence="1">Cell membrane</location>
        <topology evidence="1">Multi-pass membrane protein</topology>
    </subcellularLocation>
</comment>
<comment type="caution">
    <text evidence="7">The sequence shown here is derived from an EMBL/GenBank/DDBJ whole genome shotgun (WGS) entry which is preliminary data.</text>
</comment>
<dbReference type="PANTHER" id="PTHR32196:SF15">
    <property type="entry name" value="SUGAR ABC TRANSPORTER PERMEASE PROTEIN"/>
    <property type="match status" value="1"/>
</dbReference>
<dbReference type="Pfam" id="PF02653">
    <property type="entry name" value="BPD_transp_2"/>
    <property type="match status" value="1"/>
</dbReference>
<feature type="transmembrane region" description="Helical" evidence="6">
    <location>
        <begin position="12"/>
        <end position="33"/>
    </location>
</feature>
<keyword evidence="2" id="KW-1003">Cell membrane</keyword>
<protein>
    <submittedName>
        <fullName evidence="7">ABC transporter</fullName>
    </submittedName>
</protein>
<evidence type="ECO:0000313" key="7">
    <source>
        <dbReference type="EMBL" id="KYZ78222.1"/>
    </source>
</evidence>
<keyword evidence="4 6" id="KW-1133">Transmembrane helix</keyword>
<evidence type="ECO:0000256" key="4">
    <source>
        <dbReference type="ARBA" id="ARBA00022989"/>
    </source>
</evidence>
<feature type="transmembrane region" description="Helical" evidence="6">
    <location>
        <begin position="264"/>
        <end position="284"/>
    </location>
</feature>
<dbReference type="GO" id="GO:0022857">
    <property type="term" value="F:transmembrane transporter activity"/>
    <property type="evidence" value="ECO:0007669"/>
    <property type="project" value="InterPro"/>
</dbReference>
<name>A0A154BWA0_ANASB</name>
<dbReference type="EMBL" id="LSGP01000001">
    <property type="protein sequence ID" value="KYZ78222.1"/>
    <property type="molecule type" value="Genomic_DNA"/>
</dbReference>
<accession>A0A154BWA0</accession>
<evidence type="ECO:0000256" key="6">
    <source>
        <dbReference type="SAM" id="Phobius"/>
    </source>
</evidence>
<keyword evidence="8" id="KW-1185">Reference proteome</keyword>
<dbReference type="PANTHER" id="PTHR32196">
    <property type="entry name" value="ABC TRANSPORTER PERMEASE PROTEIN YPHD-RELATED-RELATED"/>
    <property type="match status" value="1"/>
</dbReference>
<evidence type="ECO:0000256" key="1">
    <source>
        <dbReference type="ARBA" id="ARBA00004651"/>
    </source>
</evidence>
<feature type="transmembrane region" description="Helical" evidence="6">
    <location>
        <begin position="96"/>
        <end position="117"/>
    </location>
</feature>
<proteinExistence type="predicted"/>
<organism evidence="7 8">
    <name type="scientific">Anaerosporomusa subterranea</name>
    <dbReference type="NCBI Taxonomy" id="1794912"/>
    <lineage>
        <taxon>Bacteria</taxon>
        <taxon>Bacillati</taxon>
        <taxon>Bacillota</taxon>
        <taxon>Negativicutes</taxon>
        <taxon>Acetonemataceae</taxon>
        <taxon>Anaerosporomusa</taxon>
    </lineage>
</organism>
<dbReference type="InterPro" id="IPR001851">
    <property type="entry name" value="ABC_transp_permease"/>
</dbReference>
<feature type="transmembrane region" description="Helical" evidence="6">
    <location>
        <begin position="187"/>
        <end position="210"/>
    </location>
</feature>
<evidence type="ECO:0000256" key="5">
    <source>
        <dbReference type="ARBA" id="ARBA00023136"/>
    </source>
</evidence>